<dbReference type="EMBL" id="CAJNOQ010002305">
    <property type="protein sequence ID" value="CAF0950711.1"/>
    <property type="molecule type" value="Genomic_DNA"/>
</dbReference>
<feature type="compositionally biased region" description="Basic and acidic residues" evidence="1">
    <location>
        <begin position="134"/>
        <end position="145"/>
    </location>
</feature>
<sequence length="328" mass="38448">MFSRRQLRRSLLFVCSLSIIIVVCLMVFRDSISPSKFSTIDDILHSQEATNVHSNYKHDDHSHQRFPYVTKRNRRRYSFLKLNKTFVDIKPHQTKLPLTLAPSSTVDQFNNQKSQTPLSHYKVVQPKERPRRLKQQELGRQEDEQVNKRLINVDISHQSQLQPNHYSKTQFKQPESAVASFDTYRLPLKNANILNMTNVERFVHLDLKGAAPKIDYFKQLFPLLKKLGASGLLIEYEDMFPFKGNLKSVVHGKHYTETDIQQLLQAAKENDLKIMPLLQTYGHLEYVLKLKEFMHLREDRRYPQVISPCLQESYTVLFGKYKCISCPI</sequence>
<gene>
    <name evidence="2" type="ORF">GPM918_LOCUS11226</name>
    <name evidence="3" type="ORF">SRO942_LOCUS11225</name>
</gene>
<dbReference type="InterPro" id="IPR038901">
    <property type="entry name" value="HEXDC-like"/>
</dbReference>
<accession>A0A814D823</accession>
<dbReference type="PANTHER" id="PTHR21040:SF8">
    <property type="entry name" value="BCDNA.GH04120"/>
    <property type="match status" value="1"/>
</dbReference>
<evidence type="ECO:0000313" key="3">
    <source>
        <dbReference type="EMBL" id="CAF3726412.1"/>
    </source>
</evidence>
<dbReference type="EMBL" id="CAJOBC010002304">
    <property type="protein sequence ID" value="CAF3726412.1"/>
    <property type="molecule type" value="Genomic_DNA"/>
</dbReference>
<evidence type="ECO:0008006" key="5">
    <source>
        <dbReference type="Google" id="ProtNLM"/>
    </source>
</evidence>
<comment type="caution">
    <text evidence="2">The sequence shown here is derived from an EMBL/GenBank/DDBJ whole genome shotgun (WGS) entry which is preliminary data.</text>
</comment>
<dbReference type="Gene3D" id="3.20.20.80">
    <property type="entry name" value="Glycosidases"/>
    <property type="match status" value="1"/>
</dbReference>
<proteinExistence type="predicted"/>
<feature type="region of interest" description="Disordered" evidence="1">
    <location>
        <begin position="126"/>
        <end position="145"/>
    </location>
</feature>
<dbReference type="SUPFAM" id="SSF51445">
    <property type="entry name" value="(Trans)glycosidases"/>
    <property type="match status" value="1"/>
</dbReference>
<dbReference type="GO" id="GO:0015929">
    <property type="term" value="F:hexosaminidase activity"/>
    <property type="evidence" value="ECO:0007669"/>
    <property type="project" value="InterPro"/>
</dbReference>
<reference evidence="2" key="1">
    <citation type="submission" date="2021-02" db="EMBL/GenBank/DDBJ databases">
        <authorList>
            <person name="Nowell W R."/>
        </authorList>
    </citation>
    <scope>NUCLEOTIDE SEQUENCE</scope>
</reference>
<name>A0A814D823_9BILA</name>
<dbReference type="InterPro" id="IPR017853">
    <property type="entry name" value="GH"/>
</dbReference>
<evidence type="ECO:0000313" key="4">
    <source>
        <dbReference type="Proteomes" id="UP000663829"/>
    </source>
</evidence>
<dbReference type="Proteomes" id="UP000663829">
    <property type="component" value="Unassembled WGS sequence"/>
</dbReference>
<protein>
    <recommendedName>
        <fullName evidence="5">Beta-N-acetylhexosaminidase</fullName>
    </recommendedName>
</protein>
<dbReference type="PANTHER" id="PTHR21040">
    <property type="entry name" value="BCDNA.GH04120"/>
    <property type="match status" value="1"/>
</dbReference>
<dbReference type="Proteomes" id="UP000681722">
    <property type="component" value="Unassembled WGS sequence"/>
</dbReference>
<dbReference type="OrthoDB" id="10023921at2759"/>
<organism evidence="2 4">
    <name type="scientific">Didymodactylos carnosus</name>
    <dbReference type="NCBI Taxonomy" id="1234261"/>
    <lineage>
        <taxon>Eukaryota</taxon>
        <taxon>Metazoa</taxon>
        <taxon>Spiralia</taxon>
        <taxon>Gnathifera</taxon>
        <taxon>Rotifera</taxon>
        <taxon>Eurotatoria</taxon>
        <taxon>Bdelloidea</taxon>
        <taxon>Philodinida</taxon>
        <taxon>Philodinidae</taxon>
        <taxon>Didymodactylos</taxon>
    </lineage>
</organism>
<evidence type="ECO:0000256" key="1">
    <source>
        <dbReference type="SAM" id="MobiDB-lite"/>
    </source>
</evidence>
<dbReference type="AlphaFoldDB" id="A0A814D823"/>
<evidence type="ECO:0000313" key="2">
    <source>
        <dbReference type="EMBL" id="CAF0950711.1"/>
    </source>
</evidence>
<keyword evidence="4" id="KW-1185">Reference proteome</keyword>